<sequence>MDWLEKKDDEESRELSHLSKENIRKSILAAEGNGPLSRLPSLMLSEKKDDEEFRELFLLSNKSIHKIRLPEVYGKLCMSSCGWLVTVGDDYAAHLINPLSREIINLPNIDTFPRFLETSEWDLGIRKMLFVAASSLVVVLWGCSGKLGFCRIGDKKWTPVDKGWGGMILDITFYNGRVYSFDGNYHIRAWDVYGENPTQIVNIARLPKCVYDKYIGGAYIMGLDDGKRNRLLVVVREGIHDDTEDESCVEIYKTKSFQIFEYDLQTLN</sequence>
<dbReference type="PANTHER" id="PTHR44259:SF114">
    <property type="entry name" value="OS06G0707300 PROTEIN"/>
    <property type="match status" value="1"/>
</dbReference>
<dbReference type="PANTHER" id="PTHR44259">
    <property type="entry name" value="OS07G0183000 PROTEIN-RELATED"/>
    <property type="match status" value="1"/>
</dbReference>
<dbReference type="AlphaFoldDB" id="A0A2U1Q9X9"/>
<dbReference type="OrthoDB" id="642536at2759"/>
<gene>
    <name evidence="2" type="ORF">CTI12_AA055750</name>
</gene>
<dbReference type="SUPFAM" id="SSF69322">
    <property type="entry name" value="Tricorn protease domain 2"/>
    <property type="match status" value="1"/>
</dbReference>
<evidence type="ECO:0000313" key="2">
    <source>
        <dbReference type="EMBL" id="PWA94809.1"/>
    </source>
</evidence>
<reference evidence="2 3" key="1">
    <citation type="journal article" date="2018" name="Mol. Plant">
        <title>The genome of Artemisia annua provides insight into the evolution of Asteraceae family and artemisinin biosynthesis.</title>
        <authorList>
            <person name="Shen Q."/>
            <person name="Zhang L."/>
            <person name="Liao Z."/>
            <person name="Wang S."/>
            <person name="Yan T."/>
            <person name="Shi P."/>
            <person name="Liu M."/>
            <person name="Fu X."/>
            <person name="Pan Q."/>
            <person name="Wang Y."/>
            <person name="Lv Z."/>
            <person name="Lu X."/>
            <person name="Zhang F."/>
            <person name="Jiang W."/>
            <person name="Ma Y."/>
            <person name="Chen M."/>
            <person name="Hao X."/>
            <person name="Li L."/>
            <person name="Tang Y."/>
            <person name="Lv G."/>
            <person name="Zhou Y."/>
            <person name="Sun X."/>
            <person name="Brodelius P.E."/>
            <person name="Rose J.K.C."/>
            <person name="Tang K."/>
        </authorList>
    </citation>
    <scope>NUCLEOTIDE SEQUENCE [LARGE SCALE GENOMIC DNA]</scope>
    <source>
        <strain evidence="3">cv. Huhao1</strain>
        <tissue evidence="2">Leaf</tissue>
    </source>
</reference>
<organism evidence="2 3">
    <name type="scientific">Artemisia annua</name>
    <name type="common">Sweet wormwood</name>
    <dbReference type="NCBI Taxonomy" id="35608"/>
    <lineage>
        <taxon>Eukaryota</taxon>
        <taxon>Viridiplantae</taxon>
        <taxon>Streptophyta</taxon>
        <taxon>Embryophyta</taxon>
        <taxon>Tracheophyta</taxon>
        <taxon>Spermatophyta</taxon>
        <taxon>Magnoliopsida</taxon>
        <taxon>eudicotyledons</taxon>
        <taxon>Gunneridae</taxon>
        <taxon>Pentapetalae</taxon>
        <taxon>asterids</taxon>
        <taxon>campanulids</taxon>
        <taxon>Asterales</taxon>
        <taxon>Asteraceae</taxon>
        <taxon>Asteroideae</taxon>
        <taxon>Anthemideae</taxon>
        <taxon>Artemisiinae</taxon>
        <taxon>Artemisia</taxon>
    </lineage>
</organism>
<comment type="caution">
    <text evidence="2">The sequence shown here is derived from an EMBL/GenBank/DDBJ whole genome shotgun (WGS) entry which is preliminary data.</text>
</comment>
<protein>
    <recommendedName>
        <fullName evidence="1">KIB1-4 beta-propeller domain-containing protein</fullName>
    </recommendedName>
</protein>
<dbReference type="Proteomes" id="UP000245207">
    <property type="component" value="Unassembled WGS sequence"/>
</dbReference>
<dbReference type="InterPro" id="IPR050942">
    <property type="entry name" value="F-box_BR-signaling"/>
</dbReference>
<keyword evidence="3" id="KW-1185">Reference proteome</keyword>
<proteinExistence type="predicted"/>
<dbReference type="Pfam" id="PF03478">
    <property type="entry name" value="Beta-prop_KIB1-4"/>
    <property type="match status" value="1"/>
</dbReference>
<feature type="domain" description="KIB1-4 beta-propeller" evidence="1">
    <location>
        <begin position="57"/>
        <end position="266"/>
    </location>
</feature>
<evidence type="ECO:0000313" key="3">
    <source>
        <dbReference type="Proteomes" id="UP000245207"/>
    </source>
</evidence>
<name>A0A2U1Q9X9_ARTAN</name>
<accession>A0A2U1Q9X9</accession>
<evidence type="ECO:0000259" key="1">
    <source>
        <dbReference type="Pfam" id="PF03478"/>
    </source>
</evidence>
<dbReference type="EMBL" id="PKPP01000284">
    <property type="protein sequence ID" value="PWA94809.1"/>
    <property type="molecule type" value="Genomic_DNA"/>
</dbReference>
<dbReference type="InterPro" id="IPR005174">
    <property type="entry name" value="KIB1-4_b-propeller"/>
</dbReference>